<dbReference type="InterPro" id="IPR005046">
    <property type="entry name" value="DUF285"/>
</dbReference>
<dbReference type="EMBL" id="ACDN02000066">
    <property type="protein sequence ID" value="EEO24796.2"/>
    <property type="molecule type" value="Genomic_DNA"/>
</dbReference>
<evidence type="ECO:0000259" key="2">
    <source>
        <dbReference type="SMART" id="SM00382"/>
    </source>
</evidence>
<feature type="region of interest" description="Disordered" evidence="1">
    <location>
        <begin position="101"/>
        <end position="120"/>
    </location>
</feature>
<dbReference type="NCBIfam" id="TIGR02167">
    <property type="entry name" value="Liste_lipo_26"/>
    <property type="match status" value="2"/>
</dbReference>
<feature type="non-terminal residue" evidence="3">
    <location>
        <position position="743"/>
    </location>
</feature>
<dbReference type="PANTHER" id="PTHR32204:SF0">
    <property type="entry name" value="ATPASE RAVA"/>
    <property type="match status" value="1"/>
</dbReference>
<accession>C3XIH8</accession>
<dbReference type="Pfam" id="PF20030">
    <property type="entry name" value="bpMoxR"/>
    <property type="match status" value="2"/>
</dbReference>
<organism evidence="3 4">
    <name type="scientific">Helicobacter bilis ATCC 43879</name>
    <dbReference type="NCBI Taxonomy" id="613026"/>
    <lineage>
        <taxon>Bacteria</taxon>
        <taxon>Pseudomonadati</taxon>
        <taxon>Campylobacterota</taxon>
        <taxon>Epsilonproteobacteria</taxon>
        <taxon>Campylobacterales</taxon>
        <taxon>Helicobacteraceae</taxon>
        <taxon>Helicobacter</taxon>
    </lineage>
</organism>
<reference evidence="3 4" key="1">
    <citation type="journal article" date="2014" name="Genome Announc.">
        <title>Draft genome sequences of six enterohepatic helicobacter species isolated from humans and one from rhesus macaques.</title>
        <authorList>
            <person name="Shen Z."/>
            <person name="Sheh A."/>
            <person name="Young S.K."/>
            <person name="Abouelliel A."/>
            <person name="Ward D.V."/>
            <person name="Earl A.M."/>
            <person name="Fox J.G."/>
        </authorList>
    </citation>
    <scope>NUCLEOTIDE SEQUENCE [LARGE SCALE GENOMIC DNA]</scope>
    <source>
        <strain evidence="3 4">ATCC 43879</strain>
    </source>
</reference>
<dbReference type="InterPro" id="IPR011889">
    <property type="entry name" value="Liste_lipo_26"/>
</dbReference>
<proteinExistence type="predicted"/>
<dbReference type="InterPro" id="IPR003593">
    <property type="entry name" value="AAA+_ATPase"/>
</dbReference>
<dbReference type="HOGENOM" id="CLU_031279_0_0_7"/>
<dbReference type="Pfam" id="PF03382">
    <property type="entry name" value="DUF285"/>
    <property type="match status" value="1"/>
</dbReference>
<sequence length="743" mass="85487">MSYKNRIESILKELNQGVYEKDEALKLILLSFLSGKSAFLYGPPGTAKSLVARRVALAFDMSDSKKADSKKDSASGSHSLDCSYFRAVTTDKVAPTLKYEQNKQSTTTNPRIRDEEKQTQKADSNTFFAYLMNRFSTPEEIFGPIDIAELKQNRLTRSTQGYLPTAHFAFLDEIWKSSPAILNTLLTIINEKIYRDGNMDIKVPLKGLVCASNEFPTPNQGLEALYDRLIIRLKVLSVEKKASFEALLKGIDEAKPTITKPFNLQELQDITQKAKSITFSTQSLKALHHLKSLIETHNKALDKDTTDLDFSLVSTQESEKIYISDRRWVAMAELLRVAAVLSDRDEVLPIDIMLLKHCLWSSESHIDIIQDILAKALENTIHINLDEFDISHLQDEYEVQYELVKTEFYSRNKAKKVSQKKKDEYTNACDTLLESIMSLQERLAQIYNTQKSSLYNVFLNDTDYDIALQDIAEKQTQLERLYLALDQLKHIIARQIEPMPLKYMDKSRIIYHPKTKDELLNLIDDKSVYLGDIDTSAITDMSGLFRDSNRTDFSGIEYWDVSSVVNMRCMFYGAKKFDQPLDFWNVSNVKDMRSMFTGATSFNQPLDSWDVSSVTDMYCMFHNARKFNQPLNSWNVSSVEDMSNMFYGAKKFDQPLDFWNVRNVKDMSYMFCGASSFNQPLDSWNVRNATKMQYMFKGATSFNQPLDSWNVSSVEDMSSMFEKATSFNHSLESWRLNKRYVYT</sequence>
<evidence type="ECO:0000313" key="3">
    <source>
        <dbReference type="EMBL" id="EEO24796.2"/>
    </source>
</evidence>
<gene>
    <name evidence="3" type="ORF">HRAG_01853</name>
</gene>
<dbReference type="Proteomes" id="UP000005085">
    <property type="component" value="Unassembled WGS sequence"/>
</dbReference>
<name>C3XIH8_9HELI</name>
<dbReference type="InterPro" id="IPR041538">
    <property type="entry name" value="RavA-like_AAA_lid"/>
</dbReference>
<dbReference type="Pfam" id="PF17868">
    <property type="entry name" value="AAA_lid_8"/>
    <property type="match status" value="1"/>
</dbReference>
<dbReference type="AlphaFoldDB" id="C3XIH8"/>
<protein>
    <submittedName>
        <fullName evidence="3">Bacterial surface protein 26-residue</fullName>
    </submittedName>
</protein>
<comment type="caution">
    <text evidence="3">The sequence shown here is derived from an EMBL/GenBank/DDBJ whole genome shotgun (WGS) entry which is preliminary data.</text>
</comment>
<dbReference type="Gene3D" id="3.40.50.300">
    <property type="entry name" value="P-loop containing nucleotide triphosphate hydrolases"/>
    <property type="match status" value="1"/>
</dbReference>
<dbReference type="eggNOG" id="COG3291">
    <property type="taxonomic scope" value="Bacteria"/>
</dbReference>
<dbReference type="PANTHER" id="PTHR32204">
    <property type="entry name" value="ATPASE RAVA"/>
    <property type="match status" value="1"/>
</dbReference>
<dbReference type="InterPro" id="IPR027417">
    <property type="entry name" value="P-loop_NTPase"/>
</dbReference>
<evidence type="ECO:0000256" key="1">
    <source>
        <dbReference type="SAM" id="MobiDB-lite"/>
    </source>
</evidence>
<dbReference type="eggNOG" id="COG0714">
    <property type="taxonomic scope" value="Bacteria"/>
</dbReference>
<dbReference type="OrthoDB" id="1814213at2"/>
<dbReference type="RefSeq" id="WP_020995965.1">
    <property type="nucleotide sequence ID" value="NZ_KI392040.1"/>
</dbReference>
<dbReference type="InterPro" id="IPR050513">
    <property type="entry name" value="RavA_ATPases"/>
</dbReference>
<feature type="domain" description="AAA+ ATPase" evidence="2">
    <location>
        <begin position="34"/>
        <end position="237"/>
    </location>
</feature>
<feature type="compositionally biased region" description="Basic and acidic residues" evidence="1">
    <location>
        <begin position="111"/>
        <end position="120"/>
    </location>
</feature>
<dbReference type="InterPro" id="IPR045427">
    <property type="entry name" value="MoxR"/>
</dbReference>
<dbReference type="SMART" id="SM00382">
    <property type="entry name" value="AAA"/>
    <property type="match status" value="1"/>
</dbReference>
<evidence type="ECO:0000313" key="4">
    <source>
        <dbReference type="Proteomes" id="UP000005085"/>
    </source>
</evidence>
<dbReference type="SUPFAM" id="SSF52540">
    <property type="entry name" value="P-loop containing nucleoside triphosphate hydrolases"/>
    <property type="match status" value="1"/>
</dbReference>
<keyword evidence="4" id="KW-1185">Reference proteome</keyword>